<dbReference type="Pfam" id="PF07715">
    <property type="entry name" value="Plug"/>
    <property type="match status" value="1"/>
</dbReference>
<dbReference type="RefSeq" id="WP_173412968.1">
    <property type="nucleotide sequence ID" value="NZ_CP054139.1"/>
</dbReference>
<feature type="chain" id="PRO_5029000134" evidence="1">
    <location>
        <begin position="24"/>
        <end position="904"/>
    </location>
</feature>
<evidence type="ECO:0000313" key="4">
    <source>
        <dbReference type="Proteomes" id="UP000505355"/>
    </source>
</evidence>
<dbReference type="AlphaFoldDB" id="A0A7D4PYJ9"/>
<dbReference type="InterPro" id="IPR012910">
    <property type="entry name" value="Plug_dom"/>
</dbReference>
<evidence type="ECO:0000313" key="3">
    <source>
        <dbReference type="EMBL" id="QKJ28266.1"/>
    </source>
</evidence>
<dbReference type="Proteomes" id="UP000505355">
    <property type="component" value="Chromosome"/>
</dbReference>
<accession>A0A7D4PYJ9</accession>
<protein>
    <submittedName>
        <fullName evidence="3">TonB-dependent receptor plug domain-containing protein</fullName>
    </submittedName>
</protein>
<keyword evidence="4" id="KW-1185">Reference proteome</keyword>
<name>A0A7D4PYJ9_9SPHI</name>
<evidence type="ECO:0000259" key="2">
    <source>
        <dbReference type="Pfam" id="PF07715"/>
    </source>
</evidence>
<proteinExistence type="predicted"/>
<evidence type="ECO:0000256" key="1">
    <source>
        <dbReference type="SAM" id="SignalP"/>
    </source>
</evidence>
<sequence>MKPKKILTGLIACLGVAALFAFAPKDDDPIKKIVTQLSKWLDDNPQEKVYLQMDKPYYAAGEDMWFKAYITIGEKHQLSALSSVLNVELIDDRDSIKRAIKLPVSNGITWGDFALPDSLHAGNYRIRAYTNYMRNAGNEYFFDKTLAIGNAVNNSVFTKVAYQYSTQNGQQKVSAAITYTDLNGTPYASKEVSYEVQLDAKNTIRGKGITDAGGVLNISFTNPQPNTLNSGRIVTTIKYADKKSAAQTLPVKALSNKVDVQFFPEGGSLVNGLRCKIGFKATGADGLGVDVKGIIKDNANNDVVRMGASHFGMGYLVMAPEAGKSYKAVVTLPDGSETTVALPQATDKGFTLSVVGNDPDNLIMKIGASQDIVDKGDAEISVVAQQNGKVYFAAKTKITKPSFAATIPKSRFPSGIVQFTLFSATGEPLNERVVFVQNNDLLKLAVSTEKQSYAPRQKVKIDLNAKDAADKPIIGSFSATVIDESKVPVDENSETTILSNLLLTSDLKGYIEKPNYYFNNPTDETRGNLDALMLTQGYRRFAWKQILNDVFPPMAYQPEKSLSISGTIKTSGGKPVAKAKVMLFSTSGGFFMQDSIADDQGRFAFKNLVFKDSVRFLVQARTPKGGKDVEIFLDNVGPLPAGKNKNAPDIQVSVSNAMSGYLQNSKSQYNEQLKYGLGDHVTALKEVVITEKKKTVMENSNNLNGGGNADQVIKSDALNSCPTLEMCLTGRANFVTFRDGMAYSTRSPNTPMLIVLDGMTMSEDFTLDNITPQDVESVEVLRTIGYTAIYGSRGGAGVLIITTKRGGSDTNYIRYAPGISTYAPKGYYASRIFYAPKYDDPKTNASVADLRTTICWKPNLVTDKDGKTSFEFFNADAKGTYRVVVEGIDNDGNLGRMVYRYKVE</sequence>
<organism evidence="3 4">
    <name type="scientific">Mucilaginibacter mali</name>
    <dbReference type="NCBI Taxonomy" id="2740462"/>
    <lineage>
        <taxon>Bacteria</taxon>
        <taxon>Pseudomonadati</taxon>
        <taxon>Bacteroidota</taxon>
        <taxon>Sphingobacteriia</taxon>
        <taxon>Sphingobacteriales</taxon>
        <taxon>Sphingobacteriaceae</taxon>
        <taxon>Mucilaginibacter</taxon>
    </lineage>
</organism>
<feature type="domain" description="TonB-dependent receptor plug" evidence="2">
    <location>
        <begin position="731"/>
        <end position="798"/>
    </location>
</feature>
<dbReference type="KEGG" id="mmab:HQ865_00320"/>
<dbReference type="Gene3D" id="2.60.40.1930">
    <property type="match status" value="1"/>
</dbReference>
<feature type="signal peptide" evidence="1">
    <location>
        <begin position="1"/>
        <end position="23"/>
    </location>
</feature>
<dbReference type="InterPro" id="IPR037066">
    <property type="entry name" value="Plug_dom_sf"/>
</dbReference>
<keyword evidence="3" id="KW-0675">Receptor</keyword>
<dbReference type="EMBL" id="CP054139">
    <property type="protein sequence ID" value="QKJ28266.1"/>
    <property type="molecule type" value="Genomic_DNA"/>
</dbReference>
<gene>
    <name evidence="3" type="ORF">HQ865_00320</name>
</gene>
<keyword evidence="1" id="KW-0732">Signal</keyword>
<dbReference type="Gene3D" id="2.170.130.10">
    <property type="entry name" value="TonB-dependent receptor, plug domain"/>
    <property type="match status" value="1"/>
</dbReference>
<dbReference type="SUPFAM" id="SSF56935">
    <property type="entry name" value="Porins"/>
    <property type="match status" value="1"/>
</dbReference>
<reference evidence="3 4" key="1">
    <citation type="submission" date="2020-05" db="EMBL/GenBank/DDBJ databases">
        <title>Mucilaginibacter mali sp. nov.</title>
        <authorList>
            <person name="Kim H.S."/>
            <person name="Lee K.C."/>
            <person name="Suh M.K."/>
            <person name="Kim J.-S."/>
            <person name="Han K.-I."/>
            <person name="Eom M.K."/>
            <person name="Shin Y.K."/>
            <person name="Lee J.-S."/>
        </authorList>
    </citation>
    <scope>NUCLEOTIDE SEQUENCE [LARGE SCALE GENOMIC DNA]</scope>
    <source>
        <strain evidence="3 4">G2-14</strain>
    </source>
</reference>